<dbReference type="GO" id="GO:0005765">
    <property type="term" value="C:lysosomal membrane"/>
    <property type="evidence" value="ECO:0007669"/>
    <property type="project" value="TreeGrafter"/>
</dbReference>
<dbReference type="KEGG" id="aplc:110981432"/>
<evidence type="ECO:0000313" key="9">
    <source>
        <dbReference type="RefSeq" id="XP_022094706.1"/>
    </source>
</evidence>
<feature type="compositionally biased region" description="Low complexity" evidence="6">
    <location>
        <begin position="2472"/>
        <end position="2485"/>
    </location>
</feature>
<dbReference type="InterPro" id="IPR017455">
    <property type="entry name" value="Znf_FYVE-rel"/>
</dbReference>
<protein>
    <submittedName>
        <fullName evidence="9 10">Zinc finger FYVE domain-containing protein 26-like isoform X1</fullName>
    </submittedName>
</protein>
<sequence>MMATYTPTSTSTHPFGQEEKVSQQQLFVAFCNHLHLGQWELVRACGTTLLEKYGEGEWLEPSVRKVLEAVVEHPFDCSLASESVPSAHHLAWLALQEHRNLSSDVEERPPHSVSTLVEFRLLLHSASSYAPTDVVQDVYNLFIYIQDIKNAEQLGNPPLPTPHAPSLTDRIRVFLKAVVQRDPHLGHSLLGHLALPAGSRRHLSHNRGLQQVYVDCLMEDISALRQAPGNREKLVSRVYKVLSLMDPSKEMEDLQLELLFLNLLDLTKPPHQLLRMESLYSSLLGRGSAYLVRELCRIERLERIQELSTQLEVTHPKLDMLSQELRIMLRLARMEDRELAWKEMFCQALSRERHILANVLDTSMTFIRDGMYSELVTLLSPDEFVPLKPLVLLLGWNHVSSCNSANRLLQALHTPGTAPSVSEPLLDQACGKLTHQVQLVQWCLEKTRPFLLASGVDPGFDPKASEMFCELDSRSVLHMLHHATNLSQLESAEVFDILSKKPQLGVKPEESTKFSGKTVRFEEPQQLSIQQERDIAVYRSFLAIKSCMMALSNSTQCKKPKEKSNQDASKQGVSQSAGASLDTETSRSTGSTLSSPHQPLHAHEEAANDSTGSPRESLWEKNVWRHLREARHQLSLLYPLTYRVETLENIFSLLFTRSEDAFVARATMSDSGGEEGVVDEDWQKGSVTSLDSTPKCESFTFNLEADTLRDGPSASDSNLLSVAAAVQDELPTESMSTGVLESLRSSEKRERTSSGSAVAQRSNTERSSESHSQLSSNSLGAVKICFVAEEDITDALLSTLKECLADLSEARYSLAGPSASLEVLQEAGGRLMKYMHCSVLTSTMAQHISQLTQRVNEAWWRYRLVSQATSSQNATHGLASGCQPMADSSSDEELYMTGSHRDKDDKRGDKCHGKRSRSRVSSFSGRSGSGTARRYSRANSCPLSAKRNTGFASTDGSTSSSKRRKKRRRRKCQPVNKASNTGEHGVIARMLSSQDTLLRMCLHRGSYSQALQVVKMFELENTPEVSEVYFAEHWEQTLRRLQNLDTKAAKSDAMPSALKGQPSKSSSSIATIAASGTASLSVTGVVDDLLAKSVLPLFPTASLVGLDQPEKHSVAAAMLKSIRKLNVAGVVVFDLACSACTSWKASRDLLEVAMGRLQLGQHIPGEFDQSPRSRLQSGSKMDPLLLLVGVLPFVHQIASLIAPTSADSTALIRQDIMEEFFRRSARDALLQATKPLDAVGLRAQVNSVLEQRKAVTGLSRALQTEGNQRTPDPSGSQASGLLPSEMDRGLSPSHKGRSMVHQAMRQLLQTFDRNGNHCYSLTALLSTVGPDQDTEFSNYLMSLYGHVSVLSSLLVEAKEWYPGLDQPVPSGSMKAVNPYCVLEDSPNFLLGRLMFQNQIPPTRLEGVADQLKLNLVHVIIRSCCPTIPIHLKQDHQPPSPTSPSAKSSPCRIVLNNPGEGSKWPCDARHPEVVARDLLSRMIMLMKGHMTSINSNGKFGLRASVLASSSKDFRDLCEATRELAFVDLDRLDSPGEQLCFFTNVMNLMLAHASLHHVHQQLISKETTATTPSSGHTRHSSLTATPCLENVVTLPGTSSRLIIERIAYLNKMAYRIGQLGVVSAFELRYIILRPGLHPPSCFNHMLLHRLHALNVEDPWHRYLPPAETRLLFVISNGCQVSPALQVLQVNTVEEQLESAMQQFLENYVIVNEERMRVTIPKQLDWFRKDFTGKSLGTDVEQGHIYGGLLNVVAPHMSKQLGEKLERFVLSCQPGKIELEEKPASPGLPMRPKLTRTRSFKFTVRIEPYNFCYGYKFEYRFASKLKRPVLTHRRSSSEPEGLLSEVPVRHFECLPRPTFSMTESTLAYLHSKSKLVASLAGLVSMSVDDRPDRFALKKSFESSNSLTSSVGSPMSLVFDEGAFGEDREFLPDVITPRLEMTKMAQHVIGYSTVQRYVESFMLNIVETAETLQDKASSLNIPEGHPANTVALTMRNAHACTLANLSSDHYQAMVYYTVDHLITYSKWADALHLIYSLPKADALSDWLPQLSIIRDFVLCCAAQADLSTKKEELLMSDSWRALLCLQDKDLCSRVTLGLLPRLPVSVCLQLLEHCVANPAADTSLKESVAFKLEQMKTYSKIAEYAQANDSATTLDLDNSDPEAVTPPSPYVQWQRAAADSQEDPHAVLAVLLGAGDFELAKKWAVQHNVYLNLKETIHEKHLLHLLGDSNNTLMAYQILEQIGDRALCLRICRNLLDAQGDRISLASTVFLVQLMMDHFLDLMAMEQVEELQSLSLGAKALLCLPEPERHDCEHLVSKPMLMLEQLLMNTKIEHASTVLTCLRRELQSTHFPASELTQASCDALVTRYAKNAIQLIVAVHTPQSDFESTLRSVSALSMTSPSGQRRSRSRLSVSSIVTTLSPPSFSSSASQAIPVARDRAPSPTPSIRSVSKGLSPRGQSSQVATTPQKISVSAHVSGSSVESHTVSSVARPMKEATGLPDAPPKREDWVPDLKETHCMVCKEERFSMFNRRHHCRRCGRVVCWRCSQLKAVVEGYGDAPVRVCDQCYQTFIMPRPQNSNMSSLEQRLKAKQPDSRHSPAGRLSPGKRTPSPSSWQHRMPVAGSSFTSVQSGGADTLLMAGMEWQLTLDDVYNTLIREDFYYEQAPSTSVCLSILDLHSDHSTCGTLILQICRDLSEYLRPIRPGVPNPEVDYNLIISMMKTLLFNAKLHFIKDGDSSSIELCDSYRSFVDLLSLFVRSNCADIPSIQQLANADSARQVRDRLVLAERLQLAAEVSTKCGLDASAVWSAWGISCLRAGDYQGAREKFARILKPPSDKNVMSVTSKLLTDIIQYLETSASQADTAQAILSASVTSIRDFIAEPTSASFTGNPLDNPALQECHFYITTYCPHISMVQFYHQHNRLSLAVSYILHQHCSSEVFLEGLLVPCMKQGKLRDLQTEMLHQDPTLAAWNNYLTVMCRYLNAHSLAHVLYNVQLFMKDFVRASMTCIKFYQSGAKTYSDLFDRLHYLTKAKEHMKAVLDEKQWDSVPRPPMTSSIAKGSTPSWAPASDANIRLMMTPSQLTNHMNTISQQIEVTKLLHRMASSGKSSLLGSSQGAEPGRGEQLPTLFGNSKVKAEVAYRVLLAGPSVNDGFLMAFQIIQDFRLPDTLIYSHIGRRLAAQHKYKDIHQLLVCVRNTGLSNDQCCDEILDACVRVLASDSSQTKEVEGLIKLIKSDTNKINALMLCGKLKSAYLIAVKAERVEDVQRILSAAQRAGPSQAQMKTICESWLASQAEKRQREMKTKELLMRSKQERS</sequence>
<evidence type="ECO:0000256" key="5">
    <source>
        <dbReference type="PROSITE-ProRule" id="PRU00091"/>
    </source>
</evidence>
<reference evidence="9 10" key="1">
    <citation type="submission" date="2025-04" db="UniProtKB">
        <authorList>
            <consortium name="RefSeq"/>
        </authorList>
    </citation>
    <scope>IDENTIFICATION</scope>
</reference>
<keyword evidence="4" id="KW-0862">Zinc</keyword>
<dbReference type="CDD" id="cd15724">
    <property type="entry name" value="FYVE_ZFY26"/>
    <property type="match status" value="1"/>
</dbReference>
<feature type="compositionally biased region" description="Basic residues" evidence="6">
    <location>
        <begin position="961"/>
        <end position="972"/>
    </location>
</feature>
<feature type="region of interest" description="Disordered" evidence="6">
    <location>
        <begin position="3292"/>
        <end position="3311"/>
    </location>
</feature>
<feature type="compositionally biased region" description="Polar residues" evidence="6">
    <location>
        <begin position="2453"/>
        <end position="2467"/>
    </location>
</feature>
<dbReference type="GO" id="GO:0000281">
    <property type="term" value="P:mitotic cytokinesis"/>
    <property type="evidence" value="ECO:0007669"/>
    <property type="project" value="InterPro"/>
</dbReference>
<dbReference type="Pfam" id="PF01363">
    <property type="entry name" value="FYVE"/>
    <property type="match status" value="1"/>
</dbReference>
<dbReference type="GeneID" id="110981432"/>
<dbReference type="InterPro" id="IPR006869">
    <property type="entry name" value="DUF547"/>
</dbReference>
<feature type="compositionally biased region" description="Polar residues" evidence="6">
    <location>
        <begin position="566"/>
        <end position="597"/>
    </location>
</feature>
<evidence type="ECO:0000256" key="1">
    <source>
        <dbReference type="ARBA" id="ARBA00022553"/>
    </source>
</evidence>
<dbReference type="GO" id="GO:0032266">
    <property type="term" value="F:phosphatidylinositol-3-phosphate binding"/>
    <property type="evidence" value="ECO:0007669"/>
    <property type="project" value="InterPro"/>
</dbReference>
<dbReference type="InterPro" id="IPR057946">
    <property type="entry name" value="TPR_ZFYVE26"/>
</dbReference>
<dbReference type="FunFam" id="3.30.40.10:FF:000295">
    <property type="entry name" value="Zinc finger, FYVE domain-containing 26"/>
    <property type="match status" value="1"/>
</dbReference>
<evidence type="ECO:0000256" key="2">
    <source>
        <dbReference type="ARBA" id="ARBA00022723"/>
    </source>
</evidence>
<dbReference type="SUPFAM" id="SSF57903">
    <property type="entry name" value="FYVE/PHD zinc finger"/>
    <property type="match status" value="1"/>
</dbReference>
<evidence type="ECO:0000259" key="7">
    <source>
        <dbReference type="PROSITE" id="PS50178"/>
    </source>
</evidence>
<feature type="compositionally biased region" description="Basic and acidic residues" evidence="6">
    <location>
        <begin position="899"/>
        <end position="911"/>
    </location>
</feature>
<feature type="compositionally biased region" description="Polar residues" evidence="6">
    <location>
        <begin position="753"/>
        <end position="762"/>
    </location>
</feature>
<dbReference type="PROSITE" id="PS50178">
    <property type="entry name" value="ZF_FYVE"/>
    <property type="match status" value="1"/>
</dbReference>
<feature type="region of interest" description="Disordered" evidence="6">
    <location>
        <begin position="1259"/>
        <end position="1297"/>
    </location>
</feature>
<dbReference type="RefSeq" id="XP_022094716.1">
    <property type="nucleotide sequence ID" value="XM_022239024.1"/>
</dbReference>
<feature type="compositionally biased region" description="Polar residues" evidence="6">
    <location>
        <begin position="1261"/>
        <end position="1279"/>
    </location>
</feature>
<keyword evidence="8" id="KW-1185">Reference proteome</keyword>
<dbReference type="InterPro" id="IPR028730">
    <property type="entry name" value="ZFYVE26"/>
</dbReference>
<dbReference type="OrthoDB" id="1936617at2759"/>
<feature type="region of interest" description="Disordered" evidence="6">
    <location>
        <begin position="3103"/>
        <end position="3122"/>
    </location>
</feature>
<evidence type="ECO:0000256" key="6">
    <source>
        <dbReference type="SAM" id="MobiDB-lite"/>
    </source>
</evidence>
<dbReference type="GO" id="GO:0000724">
    <property type="term" value="P:double-strand break repair via homologous recombination"/>
    <property type="evidence" value="ECO:0007669"/>
    <property type="project" value="InterPro"/>
</dbReference>
<dbReference type="GO" id="GO:0030496">
    <property type="term" value="C:midbody"/>
    <property type="evidence" value="ECO:0007669"/>
    <property type="project" value="TreeGrafter"/>
</dbReference>
<feature type="region of interest" description="Disordered" evidence="6">
    <location>
        <begin position="555"/>
        <end position="615"/>
    </location>
</feature>
<dbReference type="Gene3D" id="3.30.40.10">
    <property type="entry name" value="Zinc/RING finger domain, C3HC4 (zinc finger)"/>
    <property type="match status" value="1"/>
</dbReference>
<organism evidence="8 9">
    <name type="scientific">Acanthaster planci</name>
    <name type="common">Crown-of-thorns starfish</name>
    <dbReference type="NCBI Taxonomy" id="133434"/>
    <lineage>
        <taxon>Eukaryota</taxon>
        <taxon>Metazoa</taxon>
        <taxon>Echinodermata</taxon>
        <taxon>Eleutherozoa</taxon>
        <taxon>Asterozoa</taxon>
        <taxon>Asteroidea</taxon>
        <taxon>Valvatacea</taxon>
        <taxon>Valvatida</taxon>
        <taxon>Acanthasteridae</taxon>
        <taxon>Acanthaster</taxon>
    </lineage>
</organism>
<keyword evidence="2" id="KW-0479">Metal-binding</keyword>
<evidence type="ECO:0000256" key="3">
    <source>
        <dbReference type="ARBA" id="ARBA00022771"/>
    </source>
</evidence>
<keyword evidence="1" id="KW-0597">Phosphoprotein</keyword>
<feature type="region of interest" description="Disordered" evidence="6">
    <location>
        <begin position="733"/>
        <end position="773"/>
    </location>
</feature>
<dbReference type="Proteomes" id="UP000694845">
    <property type="component" value="Unplaced"/>
</dbReference>
<dbReference type="InterPro" id="IPR013083">
    <property type="entry name" value="Znf_RING/FYVE/PHD"/>
</dbReference>
<feature type="compositionally biased region" description="Basic and acidic residues" evidence="6">
    <location>
        <begin position="2582"/>
        <end position="2593"/>
    </location>
</feature>
<feature type="domain" description="FYVE-type" evidence="7">
    <location>
        <begin position="2508"/>
        <end position="2568"/>
    </location>
</feature>
<dbReference type="SMART" id="SM00064">
    <property type="entry name" value="FYVE"/>
    <property type="match status" value="1"/>
</dbReference>
<feature type="region of interest" description="Disordered" evidence="6">
    <location>
        <begin position="2574"/>
        <end position="2613"/>
    </location>
</feature>
<feature type="compositionally biased region" description="Low complexity" evidence="6">
    <location>
        <begin position="2417"/>
        <end position="2426"/>
    </location>
</feature>
<dbReference type="InterPro" id="IPR000306">
    <property type="entry name" value="Znf_FYVE"/>
</dbReference>
<gene>
    <name evidence="9 10" type="primary">LOC110981432</name>
</gene>
<dbReference type="GO" id="GO:0005813">
    <property type="term" value="C:centrosome"/>
    <property type="evidence" value="ECO:0007669"/>
    <property type="project" value="TreeGrafter"/>
</dbReference>
<dbReference type="InterPro" id="IPR011011">
    <property type="entry name" value="Znf_FYVE_PHD"/>
</dbReference>
<dbReference type="PANTHER" id="PTHR46591">
    <property type="entry name" value="ZINC FINGER FYVE DOMAIN-CONTAINING PROTEIN 26"/>
    <property type="match status" value="1"/>
</dbReference>
<dbReference type="Pfam" id="PF04784">
    <property type="entry name" value="DUF547"/>
    <property type="match status" value="1"/>
</dbReference>
<feature type="compositionally biased region" description="Polar residues" evidence="6">
    <location>
        <begin position="938"/>
        <end position="958"/>
    </location>
</feature>
<evidence type="ECO:0000256" key="4">
    <source>
        <dbReference type="ARBA" id="ARBA00022833"/>
    </source>
</evidence>
<dbReference type="Pfam" id="PF25569">
    <property type="entry name" value="TPR_ZFYVE26"/>
    <property type="match status" value="1"/>
</dbReference>
<feature type="region of interest" description="Disordered" evidence="6">
    <location>
        <begin position="1431"/>
        <end position="1451"/>
    </location>
</feature>
<name>A0A8B7YTM7_ACAPL</name>
<dbReference type="RefSeq" id="XP_022094706.1">
    <property type="nucleotide sequence ID" value="XM_022239014.1"/>
</dbReference>
<feature type="region of interest" description="Disordered" evidence="6">
    <location>
        <begin position="2417"/>
        <end position="2504"/>
    </location>
</feature>
<evidence type="ECO:0000313" key="10">
    <source>
        <dbReference type="RefSeq" id="XP_022094716.1"/>
    </source>
</evidence>
<feature type="region of interest" description="Disordered" evidence="6">
    <location>
        <begin position="873"/>
        <end position="987"/>
    </location>
</feature>
<dbReference type="PANTHER" id="PTHR46591:SF1">
    <property type="entry name" value="ZINC FINGER FYVE DOMAIN-CONTAINING PROTEIN 26"/>
    <property type="match status" value="1"/>
</dbReference>
<evidence type="ECO:0000313" key="8">
    <source>
        <dbReference type="Proteomes" id="UP000694845"/>
    </source>
</evidence>
<dbReference type="GO" id="GO:0008270">
    <property type="term" value="F:zinc ion binding"/>
    <property type="evidence" value="ECO:0007669"/>
    <property type="project" value="UniProtKB-KW"/>
</dbReference>
<accession>A0A8B7YTM7</accession>
<dbReference type="GO" id="GO:0032465">
    <property type="term" value="P:regulation of cytokinesis"/>
    <property type="evidence" value="ECO:0007669"/>
    <property type="project" value="TreeGrafter"/>
</dbReference>
<feature type="compositionally biased region" description="Low complexity" evidence="6">
    <location>
        <begin position="919"/>
        <end position="933"/>
    </location>
</feature>
<keyword evidence="3 5" id="KW-0863">Zinc-finger</keyword>
<proteinExistence type="predicted"/>